<keyword evidence="1" id="KW-1133">Transmembrane helix</keyword>
<feature type="transmembrane region" description="Helical" evidence="1">
    <location>
        <begin position="75"/>
        <end position="96"/>
    </location>
</feature>
<dbReference type="Proteomes" id="UP000256779">
    <property type="component" value="Unassembled WGS sequence"/>
</dbReference>
<evidence type="ECO:0000256" key="1">
    <source>
        <dbReference type="SAM" id="Phobius"/>
    </source>
</evidence>
<comment type="caution">
    <text evidence="2">The sequence shown here is derived from an EMBL/GenBank/DDBJ whole genome shotgun (WGS) entry which is preliminary data.</text>
</comment>
<gene>
    <name evidence="2" type="ORF">C7460_113126</name>
</gene>
<proteinExistence type="predicted"/>
<feature type="transmembrane region" description="Helical" evidence="1">
    <location>
        <begin position="232"/>
        <end position="256"/>
    </location>
</feature>
<reference evidence="2 3" key="1">
    <citation type="submission" date="2018-07" db="EMBL/GenBank/DDBJ databases">
        <title>Genomic Encyclopedia of Type Strains, Phase IV (KMG-IV): sequencing the most valuable type-strain genomes for metagenomic binning, comparative biology and taxonomic classification.</title>
        <authorList>
            <person name="Goeker M."/>
        </authorList>
    </citation>
    <scope>NUCLEOTIDE SEQUENCE [LARGE SCALE GENOMIC DNA]</scope>
    <source>
        <strain evidence="2 3">DSM 4134</strain>
    </source>
</reference>
<evidence type="ECO:0000313" key="3">
    <source>
        <dbReference type="Proteomes" id="UP000256779"/>
    </source>
</evidence>
<keyword evidence="3" id="KW-1185">Reference proteome</keyword>
<keyword evidence="1" id="KW-0812">Transmembrane</keyword>
<protein>
    <submittedName>
        <fullName evidence="2">Uncharacterized protein</fullName>
    </submittedName>
</protein>
<keyword evidence="1" id="KW-0472">Membrane</keyword>
<feature type="transmembrane region" description="Helical" evidence="1">
    <location>
        <begin position="268"/>
        <end position="286"/>
    </location>
</feature>
<feature type="transmembrane region" description="Helical" evidence="1">
    <location>
        <begin position="191"/>
        <end position="212"/>
    </location>
</feature>
<dbReference type="EMBL" id="QREG01000013">
    <property type="protein sequence ID" value="RED97077.1"/>
    <property type="molecule type" value="Genomic_DNA"/>
</dbReference>
<feature type="transmembrane region" description="Helical" evidence="1">
    <location>
        <begin position="135"/>
        <end position="162"/>
    </location>
</feature>
<feature type="transmembrane region" description="Helical" evidence="1">
    <location>
        <begin position="292"/>
        <end position="312"/>
    </location>
</feature>
<sequence length="318" mass="35770">MLLGIAVLLSGYVVYEHVTDGDAVPWELQLNRHQRKVAGESPFYNPWQYRVLSTAVVQGALDLTKATVPVLSPRVVFYGIHFLQILAICLLSVAYFRQLGVSNPMLQIVGLILISYSMASSAYKSDLSFDTYFDVIAYLCAALLILKERYVWVVPLMLLAALNRETSGLIPLMILVPLGTSHPRMFARSRLIAVGAAMLVYGVAFVAVRWYFGLQPAVGIHGMTSASEYLWFNLSFARLVPLLLGTLSVVPLIVVWRLGQVHSVLRGWFWLIVPIWVVIHFLKSTVVETRLFLVPQIIIFVPAFLTLVERWYEDRITG</sequence>
<accession>A0A3D9L1V1</accession>
<feature type="transmembrane region" description="Helical" evidence="1">
    <location>
        <begin position="105"/>
        <end position="123"/>
    </location>
</feature>
<dbReference type="AlphaFoldDB" id="A0A3D9L1V1"/>
<organism evidence="2 3">
    <name type="scientific">Marinoscillum furvescens DSM 4134</name>
    <dbReference type="NCBI Taxonomy" id="1122208"/>
    <lineage>
        <taxon>Bacteria</taxon>
        <taxon>Pseudomonadati</taxon>
        <taxon>Bacteroidota</taxon>
        <taxon>Cytophagia</taxon>
        <taxon>Cytophagales</taxon>
        <taxon>Reichenbachiellaceae</taxon>
        <taxon>Marinoscillum</taxon>
    </lineage>
</organism>
<name>A0A3D9L1V1_MARFU</name>
<evidence type="ECO:0000313" key="2">
    <source>
        <dbReference type="EMBL" id="RED97077.1"/>
    </source>
</evidence>